<name>A0A1I6BQV0_HYMAR</name>
<proteinExistence type="predicted"/>
<dbReference type="OrthoDB" id="2083326at2"/>
<accession>A0A1I6BQV0</accession>
<dbReference type="Proteomes" id="UP000199029">
    <property type="component" value="Unassembled WGS sequence"/>
</dbReference>
<dbReference type="STRING" id="1227077.SAMN04515668_4941"/>
<sequence length="128" mass="14368">MDDHSVGVTLDLINARVKASFHLEADIHSFANNRLTVVVGEDLTYSYDFQVVFEDVFTVSLNSSFRIETLLPWLSIIPVPACIEVNVRFGVETGNTLFQLHNEDNLFFFVAAGSISYVPTGGKLWPYH</sequence>
<organism evidence="1 2">
    <name type="scientific">Hymenobacter arizonensis</name>
    <name type="common">Siccationidurans arizonensis</name>
    <dbReference type="NCBI Taxonomy" id="1227077"/>
    <lineage>
        <taxon>Bacteria</taxon>
        <taxon>Pseudomonadati</taxon>
        <taxon>Bacteroidota</taxon>
        <taxon>Cytophagia</taxon>
        <taxon>Cytophagales</taxon>
        <taxon>Hymenobacteraceae</taxon>
        <taxon>Hymenobacter</taxon>
    </lineage>
</organism>
<gene>
    <name evidence="1" type="ORF">SAMN04515668_4941</name>
</gene>
<dbReference type="AlphaFoldDB" id="A0A1I6BQV0"/>
<dbReference type="RefSeq" id="WP_092678968.1">
    <property type="nucleotide sequence ID" value="NZ_FOXS01000011.1"/>
</dbReference>
<dbReference type="EMBL" id="FOXS01000011">
    <property type="protein sequence ID" value="SFQ83291.1"/>
    <property type="molecule type" value="Genomic_DNA"/>
</dbReference>
<protein>
    <submittedName>
        <fullName evidence="1">Uncharacterized protein</fullName>
    </submittedName>
</protein>
<keyword evidence="2" id="KW-1185">Reference proteome</keyword>
<evidence type="ECO:0000313" key="1">
    <source>
        <dbReference type="EMBL" id="SFQ83291.1"/>
    </source>
</evidence>
<reference evidence="2" key="1">
    <citation type="submission" date="2016-10" db="EMBL/GenBank/DDBJ databases">
        <authorList>
            <person name="Varghese N."/>
            <person name="Submissions S."/>
        </authorList>
    </citation>
    <scope>NUCLEOTIDE SEQUENCE [LARGE SCALE GENOMIC DNA]</scope>
    <source>
        <strain evidence="2">OR362-8,ATCC BAA-1266,JCM 13504</strain>
    </source>
</reference>
<evidence type="ECO:0000313" key="2">
    <source>
        <dbReference type="Proteomes" id="UP000199029"/>
    </source>
</evidence>